<evidence type="ECO:0000313" key="1">
    <source>
        <dbReference type="EMBL" id="APU13954.1"/>
    </source>
</evidence>
<dbReference type="EMBL" id="CP016076">
    <property type="protein sequence ID" value="APU13954.1"/>
    <property type="molecule type" value="Genomic_DNA"/>
</dbReference>
<dbReference type="KEGG" id="acad:UA74_09455"/>
<dbReference type="GO" id="GO:0042742">
    <property type="term" value="P:defense response to bacterium"/>
    <property type="evidence" value="ECO:0007669"/>
    <property type="project" value="InterPro"/>
</dbReference>
<dbReference type="InterPro" id="IPR027635">
    <property type="entry name" value="Lantibiotic2_lead_pep_dom"/>
</dbReference>
<accession>A0AAC9PR59</accession>
<dbReference type="Proteomes" id="UP000185511">
    <property type="component" value="Chromosome"/>
</dbReference>
<evidence type="ECO:0000313" key="2">
    <source>
        <dbReference type="Proteomes" id="UP000185511"/>
    </source>
</evidence>
<dbReference type="RefSeq" id="WP_075739930.1">
    <property type="nucleotide sequence ID" value="NZ_CP016076.1"/>
</dbReference>
<protein>
    <submittedName>
        <fullName evidence="1">Type 2 lantibiotic, mersacidin/lichenicidin family</fullName>
    </submittedName>
</protein>
<dbReference type="NCBIfam" id="TIGR03898">
    <property type="entry name" value="lanti_MRSA_kill"/>
    <property type="match status" value="1"/>
</dbReference>
<sequence length="72" mass="7394">MSTIRAWKDPEYRDSLAKDALAGGNAHPAGPSLLTSSELEMAQGGTTWPCFGITVSIAACQGTKGYGSVGCC</sequence>
<gene>
    <name evidence="1" type="ORF">UA74_09455</name>
</gene>
<organism evidence="1 2">
    <name type="scientific">Actinoalloteichus fjordicus</name>
    <dbReference type="NCBI Taxonomy" id="1612552"/>
    <lineage>
        <taxon>Bacteria</taxon>
        <taxon>Bacillati</taxon>
        <taxon>Actinomycetota</taxon>
        <taxon>Actinomycetes</taxon>
        <taxon>Pseudonocardiales</taxon>
        <taxon>Pseudonocardiaceae</taxon>
        <taxon>Actinoalloteichus</taxon>
    </lineage>
</organism>
<dbReference type="AlphaFoldDB" id="A0AAC9PR59"/>
<keyword evidence="2" id="KW-1185">Reference proteome</keyword>
<reference evidence="2" key="1">
    <citation type="submission" date="2016-06" db="EMBL/GenBank/DDBJ databases">
        <title>Complete genome sequence of Actinoalloteichus fjordicus DSM 46855 (=ADI127-17), type strain of the new species Actinoalloteichus fjordicus.</title>
        <authorList>
            <person name="Ruckert C."/>
            <person name="Nouioui I."/>
            <person name="Willmese J."/>
            <person name="van Wezel G."/>
            <person name="Klenk H.-P."/>
            <person name="Kalinowski J."/>
            <person name="Zotchev S.B."/>
        </authorList>
    </citation>
    <scope>NUCLEOTIDE SEQUENCE [LARGE SCALE GENOMIC DNA]</scope>
    <source>
        <strain evidence="2">ADI127-7</strain>
    </source>
</reference>
<name>A0AAC9PR59_9PSEU</name>
<proteinExistence type="predicted"/>